<name>A0A6H5IW55_9HYME</name>
<evidence type="ECO:0000256" key="1">
    <source>
        <dbReference type="SAM" id="MobiDB-lite"/>
    </source>
</evidence>
<feature type="compositionally biased region" description="Basic residues" evidence="1">
    <location>
        <begin position="36"/>
        <end position="45"/>
    </location>
</feature>
<accession>A0A6H5IW55</accession>
<dbReference type="AlphaFoldDB" id="A0A6H5IW55"/>
<gene>
    <name evidence="2" type="ORF">TBRA_LOCUS14201</name>
</gene>
<sequence>MFACVYSVFYKTISNCARARDKVFARDRVLNEEKKSRRSRRKHHRETTEREKHLGVATLGACTRELRQTMLSWTVLATHTHTHTCARRRGEVTYSNAASAALPHVGKHRLPITFSRFLTRMRSSTGSTNGSRAKKESTMMRMCLYAPSRGYIYTTFVALSIRATIHHNRTSCTFRAATTVEQAERSEQGLYTRYTIVALAVRDTVHQSRTSIGVHATHSHAAETNFANKSATSATYQHQLLVT</sequence>
<proteinExistence type="predicted"/>
<evidence type="ECO:0000313" key="3">
    <source>
        <dbReference type="Proteomes" id="UP000479190"/>
    </source>
</evidence>
<dbReference type="EMBL" id="CADCXV010001209">
    <property type="protein sequence ID" value="CAB0042588.1"/>
    <property type="molecule type" value="Genomic_DNA"/>
</dbReference>
<protein>
    <submittedName>
        <fullName evidence="2">Uncharacterized protein</fullName>
    </submittedName>
</protein>
<reference evidence="2 3" key="1">
    <citation type="submission" date="2020-02" db="EMBL/GenBank/DDBJ databases">
        <authorList>
            <person name="Ferguson B K."/>
        </authorList>
    </citation>
    <scope>NUCLEOTIDE SEQUENCE [LARGE SCALE GENOMIC DNA]</scope>
</reference>
<keyword evidence="3" id="KW-1185">Reference proteome</keyword>
<feature type="region of interest" description="Disordered" evidence="1">
    <location>
        <begin position="32"/>
        <end position="51"/>
    </location>
</feature>
<evidence type="ECO:0000313" key="2">
    <source>
        <dbReference type="EMBL" id="CAB0042588.1"/>
    </source>
</evidence>
<organism evidence="2 3">
    <name type="scientific">Trichogramma brassicae</name>
    <dbReference type="NCBI Taxonomy" id="86971"/>
    <lineage>
        <taxon>Eukaryota</taxon>
        <taxon>Metazoa</taxon>
        <taxon>Ecdysozoa</taxon>
        <taxon>Arthropoda</taxon>
        <taxon>Hexapoda</taxon>
        <taxon>Insecta</taxon>
        <taxon>Pterygota</taxon>
        <taxon>Neoptera</taxon>
        <taxon>Endopterygota</taxon>
        <taxon>Hymenoptera</taxon>
        <taxon>Apocrita</taxon>
        <taxon>Proctotrupomorpha</taxon>
        <taxon>Chalcidoidea</taxon>
        <taxon>Trichogrammatidae</taxon>
        <taxon>Trichogramma</taxon>
    </lineage>
</organism>
<dbReference type="Proteomes" id="UP000479190">
    <property type="component" value="Unassembled WGS sequence"/>
</dbReference>